<organism evidence="1 2">
    <name type="scientific">Poseidonocella pacifica</name>
    <dbReference type="NCBI Taxonomy" id="871651"/>
    <lineage>
        <taxon>Bacteria</taxon>
        <taxon>Pseudomonadati</taxon>
        <taxon>Pseudomonadota</taxon>
        <taxon>Alphaproteobacteria</taxon>
        <taxon>Rhodobacterales</taxon>
        <taxon>Roseobacteraceae</taxon>
        <taxon>Poseidonocella</taxon>
    </lineage>
</organism>
<keyword evidence="2" id="KW-1185">Reference proteome</keyword>
<proteinExistence type="predicted"/>
<sequence>MDQTAHASQPEADRTTREDVLRVALNWQDEDPAGLLEFMLDTRRDRPVGTPAKLGKE</sequence>
<dbReference type="AlphaFoldDB" id="A0A1I0YGS1"/>
<dbReference type="RefSeq" id="WP_175501290.1">
    <property type="nucleotide sequence ID" value="NZ_FOJU01000005.1"/>
</dbReference>
<accession>A0A1I0YGS1</accession>
<protein>
    <submittedName>
        <fullName evidence="1">Uncharacterized protein</fullName>
    </submittedName>
</protein>
<dbReference type="STRING" id="871651.SAMN05421688_3084"/>
<reference evidence="1 2" key="1">
    <citation type="submission" date="2016-10" db="EMBL/GenBank/DDBJ databases">
        <authorList>
            <person name="de Groot N.N."/>
        </authorList>
    </citation>
    <scope>NUCLEOTIDE SEQUENCE [LARGE SCALE GENOMIC DNA]</scope>
    <source>
        <strain evidence="1 2">DSM 29316</strain>
    </source>
</reference>
<dbReference type="Proteomes" id="UP000198796">
    <property type="component" value="Unassembled WGS sequence"/>
</dbReference>
<gene>
    <name evidence="1" type="ORF">SAMN05421688_3084</name>
</gene>
<name>A0A1I0YGS1_9RHOB</name>
<evidence type="ECO:0000313" key="2">
    <source>
        <dbReference type="Proteomes" id="UP000198796"/>
    </source>
</evidence>
<dbReference type="EMBL" id="FOJU01000005">
    <property type="protein sequence ID" value="SFB12569.1"/>
    <property type="molecule type" value="Genomic_DNA"/>
</dbReference>
<evidence type="ECO:0000313" key="1">
    <source>
        <dbReference type="EMBL" id="SFB12569.1"/>
    </source>
</evidence>